<sequence>MTPANSKLAAHITRARSRMREVRARRKLIQPSTCFGCSLRWLSRNGLASGQLSPGAAPRAPPARHATSPAVPSRPVPYALLRILRTVCFGLPVAMGPRSSLHPSPRFVREPPLAQTDVILALAGWSASKQASRQASIVARLFPPTHRARIALPAHFVPAFELHRLITP</sequence>
<feature type="compositionally biased region" description="Low complexity" evidence="1">
    <location>
        <begin position="53"/>
        <end position="70"/>
    </location>
</feature>
<accession>A0A6A6NQB9</accession>
<reference evidence="2" key="1">
    <citation type="journal article" date="2020" name="Stud. Mycol.">
        <title>101 Dothideomycetes genomes: a test case for predicting lifestyles and emergence of pathogens.</title>
        <authorList>
            <person name="Haridas S."/>
            <person name="Albert R."/>
            <person name="Binder M."/>
            <person name="Bloem J."/>
            <person name="Labutti K."/>
            <person name="Salamov A."/>
            <person name="Andreopoulos B."/>
            <person name="Baker S."/>
            <person name="Barry K."/>
            <person name="Bills G."/>
            <person name="Bluhm B."/>
            <person name="Cannon C."/>
            <person name="Castanera R."/>
            <person name="Culley D."/>
            <person name="Daum C."/>
            <person name="Ezra D."/>
            <person name="Gonzalez J."/>
            <person name="Henrissat B."/>
            <person name="Kuo A."/>
            <person name="Liang C."/>
            <person name="Lipzen A."/>
            <person name="Lutzoni F."/>
            <person name="Magnuson J."/>
            <person name="Mondo S."/>
            <person name="Nolan M."/>
            <person name="Ohm R."/>
            <person name="Pangilinan J."/>
            <person name="Park H.-J."/>
            <person name="Ramirez L."/>
            <person name="Alfaro M."/>
            <person name="Sun H."/>
            <person name="Tritt A."/>
            <person name="Yoshinaga Y."/>
            <person name="Zwiers L.-H."/>
            <person name="Turgeon B."/>
            <person name="Goodwin S."/>
            <person name="Spatafora J."/>
            <person name="Crous P."/>
            <person name="Grigoriev I."/>
        </authorList>
    </citation>
    <scope>NUCLEOTIDE SEQUENCE</scope>
    <source>
        <strain evidence="2">ATCC 16933</strain>
    </source>
</reference>
<protein>
    <submittedName>
        <fullName evidence="2">Uncharacterized protein</fullName>
    </submittedName>
</protein>
<keyword evidence="3" id="KW-1185">Reference proteome</keyword>
<proteinExistence type="predicted"/>
<dbReference type="Proteomes" id="UP000799766">
    <property type="component" value="Unassembled WGS sequence"/>
</dbReference>
<dbReference type="AlphaFoldDB" id="A0A6A6NQB9"/>
<organism evidence="2 3">
    <name type="scientific">Lineolata rhizophorae</name>
    <dbReference type="NCBI Taxonomy" id="578093"/>
    <lineage>
        <taxon>Eukaryota</taxon>
        <taxon>Fungi</taxon>
        <taxon>Dikarya</taxon>
        <taxon>Ascomycota</taxon>
        <taxon>Pezizomycotina</taxon>
        <taxon>Dothideomycetes</taxon>
        <taxon>Dothideomycetes incertae sedis</taxon>
        <taxon>Lineolatales</taxon>
        <taxon>Lineolataceae</taxon>
        <taxon>Lineolata</taxon>
    </lineage>
</organism>
<evidence type="ECO:0000313" key="2">
    <source>
        <dbReference type="EMBL" id="KAF2453493.1"/>
    </source>
</evidence>
<dbReference type="EMBL" id="MU001697">
    <property type="protein sequence ID" value="KAF2453493.1"/>
    <property type="molecule type" value="Genomic_DNA"/>
</dbReference>
<evidence type="ECO:0000313" key="3">
    <source>
        <dbReference type="Proteomes" id="UP000799766"/>
    </source>
</evidence>
<evidence type="ECO:0000256" key="1">
    <source>
        <dbReference type="SAM" id="MobiDB-lite"/>
    </source>
</evidence>
<gene>
    <name evidence="2" type="ORF">BDY21DRAFT_126803</name>
</gene>
<name>A0A6A6NQB9_9PEZI</name>
<feature type="region of interest" description="Disordered" evidence="1">
    <location>
        <begin position="50"/>
        <end position="71"/>
    </location>
</feature>